<keyword evidence="3" id="KW-1185">Reference proteome</keyword>
<dbReference type="Proteomes" id="UP000324222">
    <property type="component" value="Unassembled WGS sequence"/>
</dbReference>
<feature type="transmembrane region" description="Helical" evidence="1">
    <location>
        <begin position="42"/>
        <end position="62"/>
    </location>
</feature>
<accession>A0A5B7DCF4</accession>
<keyword evidence="1" id="KW-0812">Transmembrane</keyword>
<evidence type="ECO:0000313" key="3">
    <source>
        <dbReference type="Proteomes" id="UP000324222"/>
    </source>
</evidence>
<keyword evidence="1" id="KW-0472">Membrane</keyword>
<name>A0A5B7DCF4_PORTR</name>
<sequence length="110" mass="13151">MSSLFSLFFLLFLILHFAIYEFVEKFGFVFIFTHHIFLKVPFFLSPYSNISISCIPLLPSAIVISRFYEFLPRFIFCLFCFCASSIVPSVYFFLNSIKRYNFFYSFIIFL</sequence>
<dbReference type="EMBL" id="VSRR010000726">
    <property type="protein sequence ID" value="MPC18973.1"/>
    <property type="molecule type" value="Genomic_DNA"/>
</dbReference>
<reference evidence="2 3" key="1">
    <citation type="submission" date="2019-05" db="EMBL/GenBank/DDBJ databases">
        <title>Another draft genome of Portunus trituberculatus and its Hox gene families provides insights of decapod evolution.</title>
        <authorList>
            <person name="Jeong J.-H."/>
            <person name="Song I."/>
            <person name="Kim S."/>
            <person name="Choi T."/>
            <person name="Kim D."/>
            <person name="Ryu S."/>
            <person name="Kim W."/>
        </authorList>
    </citation>
    <scope>NUCLEOTIDE SEQUENCE [LARGE SCALE GENOMIC DNA]</scope>
    <source>
        <tissue evidence="2">Muscle</tissue>
    </source>
</reference>
<gene>
    <name evidence="2" type="ORF">E2C01_011873</name>
</gene>
<organism evidence="2 3">
    <name type="scientific">Portunus trituberculatus</name>
    <name type="common">Swimming crab</name>
    <name type="synonym">Neptunus trituberculatus</name>
    <dbReference type="NCBI Taxonomy" id="210409"/>
    <lineage>
        <taxon>Eukaryota</taxon>
        <taxon>Metazoa</taxon>
        <taxon>Ecdysozoa</taxon>
        <taxon>Arthropoda</taxon>
        <taxon>Crustacea</taxon>
        <taxon>Multicrustacea</taxon>
        <taxon>Malacostraca</taxon>
        <taxon>Eumalacostraca</taxon>
        <taxon>Eucarida</taxon>
        <taxon>Decapoda</taxon>
        <taxon>Pleocyemata</taxon>
        <taxon>Brachyura</taxon>
        <taxon>Eubrachyura</taxon>
        <taxon>Portunoidea</taxon>
        <taxon>Portunidae</taxon>
        <taxon>Portuninae</taxon>
        <taxon>Portunus</taxon>
    </lineage>
</organism>
<proteinExistence type="predicted"/>
<keyword evidence="1" id="KW-1133">Transmembrane helix</keyword>
<evidence type="ECO:0000313" key="2">
    <source>
        <dbReference type="EMBL" id="MPC18973.1"/>
    </source>
</evidence>
<protein>
    <submittedName>
        <fullName evidence="2">Uncharacterized protein</fullName>
    </submittedName>
</protein>
<feature type="transmembrane region" description="Helical" evidence="1">
    <location>
        <begin position="74"/>
        <end position="94"/>
    </location>
</feature>
<evidence type="ECO:0000256" key="1">
    <source>
        <dbReference type="SAM" id="Phobius"/>
    </source>
</evidence>
<dbReference type="AlphaFoldDB" id="A0A5B7DCF4"/>
<comment type="caution">
    <text evidence="2">The sequence shown here is derived from an EMBL/GenBank/DDBJ whole genome shotgun (WGS) entry which is preliminary data.</text>
</comment>